<keyword evidence="1" id="KW-0472">Membrane</keyword>
<evidence type="ECO:0000313" key="4">
    <source>
        <dbReference type="Proteomes" id="UP000186890"/>
    </source>
</evidence>
<dbReference type="AlphaFoldDB" id="A0A1Q8E8F5"/>
<feature type="transmembrane region" description="Helical" evidence="1">
    <location>
        <begin position="173"/>
        <end position="192"/>
    </location>
</feature>
<reference evidence="4" key="1">
    <citation type="submission" date="2016-12" db="EMBL/GenBank/DDBJ databases">
        <authorList>
            <person name="Gulvik C.A."/>
        </authorList>
    </citation>
    <scope>NUCLEOTIDE SEQUENCE [LARGE SCALE GENOMIC DNA]</scope>
    <source>
        <strain evidence="4">NED12-00049-6B</strain>
    </source>
</reference>
<dbReference type="EMBL" id="MSJM01000003">
    <property type="protein sequence ID" value="OLF48077.1"/>
    <property type="molecule type" value="Genomic_DNA"/>
</dbReference>
<evidence type="ECO:0000259" key="2">
    <source>
        <dbReference type="Pfam" id="PF07853"/>
    </source>
</evidence>
<feature type="transmembrane region" description="Helical" evidence="1">
    <location>
        <begin position="9"/>
        <end position="28"/>
    </location>
</feature>
<keyword evidence="1" id="KW-1133">Transmembrane helix</keyword>
<dbReference type="InterPro" id="IPR012867">
    <property type="entry name" value="DUF1648"/>
</dbReference>
<gene>
    <name evidence="3" type="ORF">BU202_03535</name>
</gene>
<sequence length="200" mass="21913">MKQIDWKMLAMTSLIFLIPLVLVAIYYGQLPEIVQTHFGIDNEANGTGSKWFTLVGTPLLALAFHIFLCVALDVTKSGRIPAVKVMKWVMPIVTTLVMTSILLVNLGNELDIRRLVVAFLAGVYLIMGNYMPKDVAGMTAPQSLSDRKKIAYLFIGGGFALLISLFFEPLVSVIVLVGFTALAIIWSICVGAKGYKVTNK</sequence>
<name>A0A1Q8E8F5_9STRE</name>
<dbReference type="RefSeq" id="WP_075104430.1">
    <property type="nucleotide sequence ID" value="NZ_MSJM01000003.1"/>
</dbReference>
<feature type="transmembrane region" description="Helical" evidence="1">
    <location>
        <begin position="85"/>
        <end position="106"/>
    </location>
</feature>
<feature type="domain" description="DUF1648" evidence="2">
    <location>
        <begin position="14"/>
        <end position="61"/>
    </location>
</feature>
<evidence type="ECO:0000256" key="1">
    <source>
        <dbReference type="SAM" id="Phobius"/>
    </source>
</evidence>
<dbReference type="Pfam" id="PF07853">
    <property type="entry name" value="DUF1648"/>
    <property type="match status" value="1"/>
</dbReference>
<evidence type="ECO:0000313" key="3">
    <source>
        <dbReference type="EMBL" id="OLF48077.1"/>
    </source>
</evidence>
<comment type="caution">
    <text evidence="3">The sequence shown here is derived from an EMBL/GenBank/DDBJ whole genome shotgun (WGS) entry which is preliminary data.</text>
</comment>
<keyword evidence="4" id="KW-1185">Reference proteome</keyword>
<feature type="transmembrane region" description="Helical" evidence="1">
    <location>
        <begin position="112"/>
        <end position="130"/>
    </location>
</feature>
<accession>A0A1Q8E8F5</accession>
<organism evidence="3 4">
    <name type="scientific">Streptococcus cuniculi</name>
    <dbReference type="NCBI Taxonomy" id="1432788"/>
    <lineage>
        <taxon>Bacteria</taxon>
        <taxon>Bacillati</taxon>
        <taxon>Bacillota</taxon>
        <taxon>Bacilli</taxon>
        <taxon>Lactobacillales</taxon>
        <taxon>Streptococcaceae</taxon>
        <taxon>Streptococcus</taxon>
    </lineage>
</organism>
<proteinExistence type="predicted"/>
<feature type="transmembrane region" description="Helical" evidence="1">
    <location>
        <begin position="150"/>
        <end position="167"/>
    </location>
</feature>
<dbReference type="Proteomes" id="UP000186890">
    <property type="component" value="Unassembled WGS sequence"/>
</dbReference>
<dbReference type="OrthoDB" id="9808690at2"/>
<feature type="transmembrane region" description="Helical" evidence="1">
    <location>
        <begin position="51"/>
        <end position="73"/>
    </location>
</feature>
<protein>
    <recommendedName>
        <fullName evidence="2">DUF1648 domain-containing protein</fullName>
    </recommendedName>
</protein>
<keyword evidence="1" id="KW-0812">Transmembrane</keyword>